<dbReference type="OrthoDB" id="5948266at2"/>
<dbReference type="AlphaFoldDB" id="A0A1G6RZQ3"/>
<dbReference type="Proteomes" id="UP000199603">
    <property type="component" value="Unassembled WGS sequence"/>
</dbReference>
<organism evidence="2 3">
    <name type="scientific">Aquimonas voraii</name>
    <dbReference type="NCBI Taxonomy" id="265719"/>
    <lineage>
        <taxon>Bacteria</taxon>
        <taxon>Pseudomonadati</taxon>
        <taxon>Pseudomonadota</taxon>
        <taxon>Gammaproteobacteria</taxon>
        <taxon>Lysobacterales</taxon>
        <taxon>Lysobacteraceae</taxon>
        <taxon>Aquimonas</taxon>
    </lineage>
</organism>
<name>A0A1G6RZQ3_9GAMM</name>
<protein>
    <submittedName>
        <fullName evidence="2">Uncharacterized protein</fullName>
    </submittedName>
</protein>
<evidence type="ECO:0000313" key="2">
    <source>
        <dbReference type="EMBL" id="SDD09445.1"/>
    </source>
</evidence>
<evidence type="ECO:0000256" key="1">
    <source>
        <dbReference type="SAM" id="MobiDB-lite"/>
    </source>
</evidence>
<reference evidence="2 3" key="1">
    <citation type="submission" date="2016-10" db="EMBL/GenBank/DDBJ databases">
        <authorList>
            <person name="de Groot N.N."/>
        </authorList>
    </citation>
    <scope>NUCLEOTIDE SEQUENCE [LARGE SCALE GENOMIC DNA]</scope>
    <source>
        <strain evidence="2 3">DSM 16957</strain>
    </source>
</reference>
<dbReference type="RefSeq" id="WP_091237695.1">
    <property type="nucleotide sequence ID" value="NZ_FNAG01000001.1"/>
</dbReference>
<sequence>MTARNLLLVLALLAVVIWGARCSRDPLRTELPFGSTDLSSVEASLARLAPEDRARVEAYVKRSNGDYLPAGMGDPDMPFSARTFAEAIELEKRWEARLAQEAVAQQGRESEREAALAPLRALVSVEILRASIDTRRGGSGSEVGGAKPVGPRIQGGGERMRLSLRVRNRSAQDVVHLAGTLRARDRDSPLGLSLCYFEISAQQPLTAHEVRDFDCVQQRAISEQERAFVAGAPGRFSVEWLPREITLADGRSLKSGVY</sequence>
<accession>A0A1G6RZQ3</accession>
<feature type="region of interest" description="Disordered" evidence="1">
    <location>
        <begin position="135"/>
        <end position="154"/>
    </location>
</feature>
<proteinExistence type="predicted"/>
<evidence type="ECO:0000313" key="3">
    <source>
        <dbReference type="Proteomes" id="UP000199603"/>
    </source>
</evidence>
<keyword evidence="3" id="KW-1185">Reference proteome</keyword>
<gene>
    <name evidence="2" type="ORF">SAMN04488509_101172</name>
</gene>
<dbReference type="EMBL" id="FNAG01000001">
    <property type="protein sequence ID" value="SDD09445.1"/>
    <property type="molecule type" value="Genomic_DNA"/>
</dbReference>